<dbReference type="Proteomes" id="UP000231134">
    <property type="component" value="Unassembled WGS sequence"/>
</dbReference>
<evidence type="ECO:0000313" key="3">
    <source>
        <dbReference type="Proteomes" id="UP000231134"/>
    </source>
</evidence>
<keyword evidence="3" id="KW-1185">Reference proteome</keyword>
<dbReference type="AlphaFoldDB" id="A0A2M9A7P6"/>
<evidence type="ECO:0000313" key="2">
    <source>
        <dbReference type="EMBL" id="PJJ41678.1"/>
    </source>
</evidence>
<dbReference type="InterPro" id="IPR036465">
    <property type="entry name" value="vWFA_dom_sf"/>
</dbReference>
<sequence length="236" mass="25877">MSVFDTVVSIQSRPLPVIILADVSGSMNEIGKLDSLKHALNNMISSFKDASSSALEAEIYVSIITFGNQAANIILEPQSASEIANDPSKMNVINKMQAIGDTPLGKALTSLVDLLENREIYPSRAYRPFIVLASDGMPNDLWQQPLDRLLNNERSKKANRLALAIGADADESMLKKFVNNEEMPIFKANNAIEIQKFFKCVTMSAIKSSQSAKPGEIAPNDIISLSENVKELFDED</sequence>
<reference evidence="2 3" key="1">
    <citation type="submission" date="2017-11" db="EMBL/GenBank/DDBJ databases">
        <title>Animal gut microbial communities from fecal samples from Wisconsin, USA.</title>
        <authorList>
            <person name="Neumann A."/>
        </authorList>
    </citation>
    <scope>NUCLEOTIDE SEQUENCE [LARGE SCALE GENOMIC DNA]</scope>
    <source>
        <strain evidence="2 3">UWS3</strain>
    </source>
</reference>
<dbReference type="OrthoDB" id="9806395at2"/>
<accession>A0A2M9A7P6</accession>
<evidence type="ECO:0000259" key="1">
    <source>
        <dbReference type="PROSITE" id="PS50234"/>
    </source>
</evidence>
<protein>
    <submittedName>
        <fullName evidence="2">Uncharacterized protein YegL</fullName>
    </submittedName>
</protein>
<dbReference type="SMART" id="SM00327">
    <property type="entry name" value="VWA"/>
    <property type="match status" value="1"/>
</dbReference>
<dbReference type="Pfam" id="PF00092">
    <property type="entry name" value="VWA"/>
    <property type="match status" value="1"/>
</dbReference>
<dbReference type="SUPFAM" id="SSF53300">
    <property type="entry name" value="vWA-like"/>
    <property type="match status" value="1"/>
</dbReference>
<dbReference type="Gene3D" id="3.40.50.410">
    <property type="entry name" value="von Willebrand factor, type A domain"/>
    <property type="match status" value="1"/>
</dbReference>
<comment type="caution">
    <text evidence="2">The sequence shown here is derived from an EMBL/GenBank/DDBJ whole genome shotgun (WGS) entry which is preliminary data.</text>
</comment>
<dbReference type="EMBL" id="PGEX01000001">
    <property type="protein sequence ID" value="PJJ41678.1"/>
    <property type="molecule type" value="Genomic_DNA"/>
</dbReference>
<gene>
    <name evidence="2" type="ORF">BGX16_1666</name>
</gene>
<dbReference type="InterPro" id="IPR002035">
    <property type="entry name" value="VWF_A"/>
</dbReference>
<dbReference type="PROSITE" id="PS50234">
    <property type="entry name" value="VWFA"/>
    <property type="match status" value="1"/>
</dbReference>
<proteinExistence type="predicted"/>
<organism evidence="2 3">
    <name type="scientific">Hallerella succinigenes</name>
    <dbReference type="NCBI Taxonomy" id="1896222"/>
    <lineage>
        <taxon>Bacteria</taxon>
        <taxon>Pseudomonadati</taxon>
        <taxon>Fibrobacterota</taxon>
        <taxon>Fibrobacteria</taxon>
        <taxon>Fibrobacterales</taxon>
        <taxon>Fibrobacteraceae</taxon>
        <taxon>Hallerella</taxon>
    </lineage>
</organism>
<feature type="domain" description="VWFA" evidence="1">
    <location>
        <begin position="16"/>
        <end position="201"/>
    </location>
</feature>
<dbReference type="RefSeq" id="WP_100425621.1">
    <property type="nucleotide sequence ID" value="NZ_PGEX01000001.1"/>
</dbReference>
<name>A0A2M9A7P6_9BACT</name>